<dbReference type="InterPro" id="IPR000639">
    <property type="entry name" value="Epox_hydrolase-like"/>
</dbReference>
<keyword evidence="3" id="KW-1133">Transmembrane helix</keyword>
<accession>A0AAV4I7F9</accession>
<dbReference type="SUPFAM" id="SSF53474">
    <property type="entry name" value="alpha/beta-Hydrolases"/>
    <property type="match status" value="1"/>
</dbReference>
<reference evidence="5 6" key="1">
    <citation type="journal article" date="2021" name="Elife">
        <title>Chloroplast acquisition without the gene transfer in kleptoplastic sea slugs, Plakobranchus ocellatus.</title>
        <authorList>
            <person name="Maeda T."/>
            <person name="Takahashi S."/>
            <person name="Yoshida T."/>
            <person name="Shimamura S."/>
            <person name="Takaki Y."/>
            <person name="Nagai Y."/>
            <person name="Toyoda A."/>
            <person name="Suzuki Y."/>
            <person name="Arimoto A."/>
            <person name="Ishii H."/>
            <person name="Satoh N."/>
            <person name="Nishiyama T."/>
            <person name="Hasebe M."/>
            <person name="Maruyama T."/>
            <person name="Minagawa J."/>
            <person name="Obokata J."/>
            <person name="Shigenobu S."/>
        </authorList>
    </citation>
    <scope>NUCLEOTIDE SEQUENCE [LARGE SCALE GENOMIC DNA]</scope>
</reference>
<feature type="domain" description="AB hydrolase-1" evidence="4">
    <location>
        <begin position="84"/>
        <end position="184"/>
    </location>
</feature>
<comment type="caution">
    <text evidence="5">The sequence shown here is derived from an EMBL/GenBank/DDBJ whole genome shotgun (WGS) entry which is preliminary data.</text>
</comment>
<keyword evidence="3" id="KW-0472">Membrane</keyword>
<protein>
    <submittedName>
        <fullName evidence="5">Epoxide hydrolase 4</fullName>
    </submittedName>
</protein>
<dbReference type="PANTHER" id="PTHR43329">
    <property type="entry name" value="EPOXIDE HYDROLASE"/>
    <property type="match status" value="1"/>
</dbReference>
<dbReference type="Pfam" id="PF00561">
    <property type="entry name" value="Abhydrolase_1"/>
    <property type="match status" value="1"/>
</dbReference>
<proteinExistence type="inferred from homology"/>
<evidence type="ECO:0000313" key="6">
    <source>
        <dbReference type="Proteomes" id="UP000762676"/>
    </source>
</evidence>
<evidence type="ECO:0000259" key="4">
    <source>
        <dbReference type="Pfam" id="PF00561"/>
    </source>
</evidence>
<organism evidence="5 6">
    <name type="scientific">Elysia marginata</name>
    <dbReference type="NCBI Taxonomy" id="1093978"/>
    <lineage>
        <taxon>Eukaryota</taxon>
        <taxon>Metazoa</taxon>
        <taxon>Spiralia</taxon>
        <taxon>Lophotrochozoa</taxon>
        <taxon>Mollusca</taxon>
        <taxon>Gastropoda</taxon>
        <taxon>Heterobranchia</taxon>
        <taxon>Euthyneura</taxon>
        <taxon>Panpulmonata</taxon>
        <taxon>Sacoglossa</taxon>
        <taxon>Placobranchoidea</taxon>
        <taxon>Plakobranchidae</taxon>
        <taxon>Elysia</taxon>
    </lineage>
</organism>
<dbReference type="Gene3D" id="3.40.50.1820">
    <property type="entry name" value="alpha/beta hydrolase"/>
    <property type="match status" value="1"/>
</dbReference>
<sequence>MALRILYRCFYLLVLAYISSFLTVLTLMRLTFLLVTKGPKKMFTRTVRDTEPEALTDPKYGNHGYLHLEDVRIHYVSCGSTEKPLMLFLHGFPESWYSWRYQMLEFSKTHRVVAIDLRGYGDSDKPSRISQYKLEKLVKDVKQIITALGYSSCTLVGHDWGGAITWTFAGCYPNMVDKAVILNCPHPQGFRKYMMTHWAQFKKSWSGVSSGAIGRAVDRYLRGPGFDPQSGLNFICSPVPTQT</sequence>
<keyword evidence="3" id="KW-0812">Transmembrane</keyword>
<dbReference type="AlphaFoldDB" id="A0AAV4I7F9"/>
<comment type="similarity">
    <text evidence="2">Belongs to the AB hydrolase superfamily. Epoxide hydrolase family.</text>
</comment>
<gene>
    <name evidence="5" type="ORF">ElyMa_001220700</name>
</gene>
<dbReference type="EMBL" id="BMAT01002420">
    <property type="protein sequence ID" value="GFS06348.1"/>
    <property type="molecule type" value="Genomic_DNA"/>
</dbReference>
<evidence type="ECO:0000313" key="5">
    <source>
        <dbReference type="EMBL" id="GFS06348.1"/>
    </source>
</evidence>
<evidence type="ECO:0000256" key="1">
    <source>
        <dbReference type="ARBA" id="ARBA00022801"/>
    </source>
</evidence>
<keyword evidence="1 5" id="KW-0378">Hydrolase</keyword>
<dbReference type="GO" id="GO:0004301">
    <property type="term" value="F:epoxide hydrolase activity"/>
    <property type="evidence" value="ECO:0007669"/>
    <property type="project" value="UniProtKB-ARBA"/>
</dbReference>
<name>A0AAV4I7F9_9GAST</name>
<dbReference type="InterPro" id="IPR029058">
    <property type="entry name" value="AB_hydrolase_fold"/>
</dbReference>
<dbReference type="PRINTS" id="PR00111">
    <property type="entry name" value="ABHYDROLASE"/>
</dbReference>
<dbReference type="Proteomes" id="UP000762676">
    <property type="component" value="Unassembled WGS sequence"/>
</dbReference>
<dbReference type="InterPro" id="IPR000073">
    <property type="entry name" value="AB_hydrolase_1"/>
</dbReference>
<dbReference type="PRINTS" id="PR00412">
    <property type="entry name" value="EPOXHYDRLASE"/>
</dbReference>
<feature type="transmembrane region" description="Helical" evidence="3">
    <location>
        <begin position="12"/>
        <end position="35"/>
    </location>
</feature>
<evidence type="ECO:0000256" key="3">
    <source>
        <dbReference type="SAM" id="Phobius"/>
    </source>
</evidence>
<keyword evidence="6" id="KW-1185">Reference proteome</keyword>
<evidence type="ECO:0000256" key="2">
    <source>
        <dbReference type="ARBA" id="ARBA00038334"/>
    </source>
</evidence>